<name>A0A2C6LAS8_9APIC</name>
<dbReference type="AlphaFoldDB" id="A0A2C6LAS8"/>
<reference evidence="2 3" key="1">
    <citation type="journal article" date="2017" name="Int. J. Parasitol.">
        <title>The genome of the protozoan parasite Cystoisospora suis and a reverse vaccinology approach to identify vaccine candidates.</title>
        <authorList>
            <person name="Palmieri N."/>
            <person name="Shrestha A."/>
            <person name="Ruttkowski B."/>
            <person name="Beck T."/>
            <person name="Vogl C."/>
            <person name="Tomley F."/>
            <person name="Blake D.P."/>
            <person name="Joachim A."/>
        </authorList>
    </citation>
    <scope>NUCLEOTIDE SEQUENCE [LARGE SCALE GENOMIC DNA]</scope>
    <source>
        <strain evidence="2 3">Wien I</strain>
    </source>
</reference>
<accession>A0A2C6LAS8</accession>
<dbReference type="VEuPathDB" id="ToxoDB:CSUI_002024"/>
<keyword evidence="1" id="KW-0472">Membrane</keyword>
<evidence type="ECO:0000313" key="2">
    <source>
        <dbReference type="EMBL" id="PHJ24133.1"/>
    </source>
</evidence>
<comment type="caution">
    <text evidence="2">The sequence shown here is derived from an EMBL/GenBank/DDBJ whole genome shotgun (WGS) entry which is preliminary data.</text>
</comment>
<proteinExistence type="predicted"/>
<feature type="transmembrane region" description="Helical" evidence="1">
    <location>
        <begin position="21"/>
        <end position="38"/>
    </location>
</feature>
<evidence type="ECO:0008006" key="4">
    <source>
        <dbReference type="Google" id="ProtNLM"/>
    </source>
</evidence>
<gene>
    <name evidence="2" type="ORF">CSUI_002024</name>
</gene>
<keyword evidence="1" id="KW-0812">Transmembrane</keyword>
<protein>
    <recommendedName>
        <fullName evidence="4">Transmembrane protein</fullName>
    </recommendedName>
</protein>
<sequence length="67" mass="7763">MKRKDAAVKTRRTSSDEKSGLLLSATVAMVSFILMGFFRKNRLVLFLYFTISPRVRRGLLFRANRHS</sequence>
<dbReference type="RefSeq" id="XP_067925807.1">
    <property type="nucleotide sequence ID" value="XM_068062226.1"/>
</dbReference>
<keyword evidence="3" id="KW-1185">Reference proteome</keyword>
<organism evidence="2 3">
    <name type="scientific">Cystoisospora suis</name>
    <dbReference type="NCBI Taxonomy" id="483139"/>
    <lineage>
        <taxon>Eukaryota</taxon>
        <taxon>Sar</taxon>
        <taxon>Alveolata</taxon>
        <taxon>Apicomplexa</taxon>
        <taxon>Conoidasida</taxon>
        <taxon>Coccidia</taxon>
        <taxon>Eucoccidiorida</taxon>
        <taxon>Eimeriorina</taxon>
        <taxon>Sarcocystidae</taxon>
        <taxon>Cystoisospora</taxon>
    </lineage>
</organism>
<evidence type="ECO:0000313" key="3">
    <source>
        <dbReference type="Proteomes" id="UP000221165"/>
    </source>
</evidence>
<dbReference type="EMBL" id="MIGC01000843">
    <property type="protein sequence ID" value="PHJ24133.1"/>
    <property type="molecule type" value="Genomic_DNA"/>
</dbReference>
<evidence type="ECO:0000256" key="1">
    <source>
        <dbReference type="SAM" id="Phobius"/>
    </source>
</evidence>
<keyword evidence="1" id="KW-1133">Transmembrane helix</keyword>
<dbReference type="GeneID" id="94425437"/>
<dbReference type="Proteomes" id="UP000221165">
    <property type="component" value="Unassembled WGS sequence"/>
</dbReference>